<accession>A7I0L5</accession>
<dbReference type="Gene3D" id="3.40.50.300">
    <property type="entry name" value="P-loop containing nucleotide triphosphate hydrolases"/>
    <property type="match status" value="1"/>
</dbReference>
<organism evidence="2 3">
    <name type="scientific">Campylobacter hominis (strain ATCC BAA-381 / DSM 21671 / CCUG 45161 / LMG 19568 / NCTC 13146 / CH001A)</name>
    <dbReference type="NCBI Taxonomy" id="360107"/>
    <lineage>
        <taxon>Bacteria</taxon>
        <taxon>Pseudomonadati</taxon>
        <taxon>Campylobacterota</taxon>
        <taxon>Epsilonproteobacteria</taxon>
        <taxon>Campylobacterales</taxon>
        <taxon>Campylobacteraceae</taxon>
        <taxon>Campylobacter</taxon>
    </lineage>
</organism>
<evidence type="ECO:0000313" key="2">
    <source>
        <dbReference type="EMBL" id="ABS52284.1"/>
    </source>
</evidence>
<dbReference type="AlphaFoldDB" id="A7I0L5"/>
<reference evidence="3" key="1">
    <citation type="submission" date="2007-07" db="EMBL/GenBank/DDBJ databases">
        <title>Complete genome sequence of Campylobacter hominis ATCC BAA-381, a commensal isolated from the human gastrointestinal tract.</title>
        <authorList>
            <person name="Fouts D.E."/>
            <person name="Mongodin E.F."/>
            <person name="Puiu D."/>
            <person name="Sebastian Y."/>
            <person name="Miller W.G."/>
            <person name="Mandrell R.E."/>
            <person name="Nelson K.E."/>
        </authorList>
    </citation>
    <scope>NUCLEOTIDE SEQUENCE [LARGE SCALE GENOMIC DNA]</scope>
    <source>
        <strain evidence="3">ATCC BAA-381 / LMG 19568 / NCTC 13146 / CH001A</strain>
    </source>
</reference>
<dbReference type="InterPro" id="IPR008533">
    <property type="entry name" value="DUF815"/>
</dbReference>
<dbReference type="PANTHER" id="PTHR42935">
    <property type="entry name" value="SLR0930 PROTEIN"/>
    <property type="match status" value="1"/>
</dbReference>
<dbReference type="OrthoDB" id="9812140at2"/>
<sequence>MDWSKNWVAVFRAKNKNLRAVEKDEIDFVDINALVGLKFQKQELLKNTENFILGNGANHALLWGERGCGKSSLAKAVFTKFFSRNLRVIEIGKDDLENLVDILDEIRREPFYFIIFCDDLSFEQGDDSYKHLKPLLDGSMQKAPKNVLMYATSNRRHIVSEYMKDNQNIEVTNDEIHYKDAVEERISLSDRFGLQLSFYQGNFEEYLRIVDNYFSNYLNYNDIKNSDENERENFEKRRENLHNEAKKYAMLRASRSGRTAKQFYLAYKEIFY</sequence>
<dbReference type="HOGENOM" id="CLU_039512_0_0_7"/>
<name>A7I0L5_CAMHC</name>
<gene>
    <name evidence="2" type="ordered locus">CHAB381_0468</name>
</gene>
<keyword evidence="3" id="KW-1185">Reference proteome</keyword>
<protein>
    <submittedName>
        <fullName evidence="2">AAA ATPase superfamily</fullName>
    </submittedName>
</protein>
<dbReference type="Proteomes" id="UP000002407">
    <property type="component" value="Chromosome"/>
</dbReference>
<dbReference type="EMBL" id="CP000776">
    <property type="protein sequence ID" value="ABS52284.1"/>
    <property type="molecule type" value="Genomic_DNA"/>
</dbReference>
<dbReference type="SUPFAM" id="SSF52540">
    <property type="entry name" value="P-loop containing nucleoside triphosphate hydrolases"/>
    <property type="match status" value="1"/>
</dbReference>
<dbReference type="STRING" id="360107.CHAB381_0468"/>
<dbReference type="Pfam" id="PF05673">
    <property type="entry name" value="DUF815"/>
    <property type="match status" value="1"/>
</dbReference>
<evidence type="ECO:0000313" key="3">
    <source>
        <dbReference type="Proteomes" id="UP000002407"/>
    </source>
</evidence>
<keyword evidence="1" id="KW-0175">Coiled coil</keyword>
<dbReference type="KEGG" id="cha:CHAB381_0468"/>
<dbReference type="PANTHER" id="PTHR42935:SF1">
    <property type="entry name" value="SLR0930 PROTEIN"/>
    <property type="match status" value="1"/>
</dbReference>
<evidence type="ECO:0000256" key="1">
    <source>
        <dbReference type="SAM" id="Coils"/>
    </source>
</evidence>
<dbReference type="RefSeq" id="WP_012108341.1">
    <property type="nucleotide sequence ID" value="NC_009714.1"/>
</dbReference>
<proteinExistence type="predicted"/>
<feature type="coiled-coil region" evidence="1">
    <location>
        <begin position="224"/>
        <end position="251"/>
    </location>
</feature>
<dbReference type="InterPro" id="IPR027417">
    <property type="entry name" value="P-loop_NTPase"/>
</dbReference>
<dbReference type="eggNOG" id="COG2607">
    <property type="taxonomic scope" value="Bacteria"/>
</dbReference>